<dbReference type="InterPro" id="IPR016137">
    <property type="entry name" value="RGS"/>
</dbReference>
<dbReference type="PROSITE" id="PS50011">
    <property type="entry name" value="PROTEIN_KINASE_DOM"/>
    <property type="match status" value="1"/>
</dbReference>
<evidence type="ECO:0000259" key="13">
    <source>
        <dbReference type="PROSITE" id="PS50011"/>
    </source>
</evidence>
<evidence type="ECO:0000313" key="15">
    <source>
        <dbReference type="Ensembl" id="ENSOKIP00005094032.1"/>
    </source>
</evidence>
<dbReference type="InterPro" id="IPR011009">
    <property type="entry name" value="Kinase-like_dom_sf"/>
</dbReference>
<dbReference type="Pfam" id="PF00069">
    <property type="entry name" value="Pkinase"/>
    <property type="match status" value="1"/>
</dbReference>
<keyword evidence="9 11" id="KW-0067">ATP-binding</keyword>
<evidence type="ECO:0000256" key="1">
    <source>
        <dbReference type="ARBA" id="ARBA00001256"/>
    </source>
</evidence>
<dbReference type="Proteomes" id="UP000694557">
    <property type="component" value="Unassembled WGS sequence"/>
</dbReference>
<dbReference type="EC" id="2.7.11.16" evidence="3"/>
<sequence>MELENIVANTVLLKAREGGGGKRKGRSKKWKEILRFPHISQCTELGNSIDRDYISLCEKQPIGRLLFRLYCETRPELLRCIHLLDAMDDYELVPDEKRKSRGDQIIGKFLSKQSSECVEAAESLAEQCRENLELHPCKEIFSDCRKALHHYLRGAPFLDYQNSMYFDRFLQWKMLERQPIAKDTFRQYRVLGKGGFGEVCACQVRATGKMYACKKLEKKRIKKRKGESMALNEKQILEKVNSRFVVSLAYAYETKDALCLVLTLMNGGDLKFHIYSMGTPGFEKDRVQFYAAQICCGLDHLHQESIVYRDLKPENILLDDNGHIRISDLGLAIKVAEGDPIRGRVGTVGYMAPEVINNERYGMSPDWWGLGCLIYEMTAGHSPFRARKERVKREEVEKRVQEEEEEYSDKFTEDTKAICRVLLTKDPKQRLGCTAEGSSGVKAHCFFRNINFKRLEAGIQEPSFVPDPRAVYCKDVLDIEQFSTVKGVNLDQTDNDFYFKFSTGCVSIPWQHEMIDTECFSDLNVFGPQGTRPPDLDWNTPPEPPRRSLLDRIFRRHVRAHTQDRYILTHIYQYSVSHCSHCTVTSTHTVPTAQLHPYTLFPLHSYIHTHCSHCTVTSTHTVPTAQLRPHTLFPLHSYVHTHCSHCTVTSTHTVPTAQLHPHTLFPLHSYIHTHCSHCTVTSTHTVPTAQLHPHTLFPLHSYIHTHCSHCTVTSTHTVPTAQLHPHTLFPLQSYIHTHCSHCTVSLSRPPPLSRSPSLSHHLSHPPCLSLSLSLSRSLFLAPPSLSRSPLSFSLPPSLSRSPSHTPPLSHPPSHYKYGLYLQWCLFFTGCSFHVAIGHKSCCCDGTLGCFTQ</sequence>
<evidence type="ECO:0000256" key="11">
    <source>
        <dbReference type="PROSITE-ProRule" id="PRU10141"/>
    </source>
</evidence>
<dbReference type="SMART" id="SM00315">
    <property type="entry name" value="RGS"/>
    <property type="match status" value="1"/>
</dbReference>
<dbReference type="PROSITE" id="PS00107">
    <property type="entry name" value="PROTEIN_KINASE_ATP"/>
    <property type="match status" value="1"/>
</dbReference>
<dbReference type="PROSITE" id="PS50132">
    <property type="entry name" value="RGS"/>
    <property type="match status" value="1"/>
</dbReference>
<dbReference type="InterPro" id="IPR008271">
    <property type="entry name" value="Ser/Thr_kinase_AS"/>
</dbReference>
<keyword evidence="7 11" id="KW-0547">Nucleotide-binding</keyword>
<evidence type="ECO:0000256" key="6">
    <source>
        <dbReference type="ARBA" id="ARBA00022679"/>
    </source>
</evidence>
<dbReference type="InterPro" id="IPR000719">
    <property type="entry name" value="Prot_kinase_dom"/>
</dbReference>
<dbReference type="GO" id="GO:0005524">
    <property type="term" value="F:ATP binding"/>
    <property type="evidence" value="ECO:0007669"/>
    <property type="project" value="UniProtKB-UniRule"/>
</dbReference>
<dbReference type="Gene3D" id="1.10.510.10">
    <property type="entry name" value="Transferase(Phosphotransferase) domain 1"/>
    <property type="match status" value="1"/>
</dbReference>
<dbReference type="InterPro" id="IPR044926">
    <property type="entry name" value="RGS_subdomain_2"/>
</dbReference>
<evidence type="ECO:0000313" key="16">
    <source>
        <dbReference type="Proteomes" id="UP000694557"/>
    </source>
</evidence>
<dbReference type="SMART" id="SM00133">
    <property type="entry name" value="S_TK_X"/>
    <property type="match status" value="1"/>
</dbReference>
<evidence type="ECO:0000256" key="2">
    <source>
        <dbReference type="ARBA" id="ARBA00009793"/>
    </source>
</evidence>
<keyword evidence="8" id="KW-0418">Kinase</keyword>
<feature type="active site" description="Proton acceptor" evidence="10">
    <location>
        <position position="310"/>
    </location>
</feature>
<keyword evidence="6" id="KW-0808">Transferase</keyword>
<dbReference type="GO" id="GO:0009966">
    <property type="term" value="P:regulation of signal transduction"/>
    <property type="evidence" value="ECO:0007669"/>
    <property type="project" value="TreeGrafter"/>
</dbReference>
<keyword evidence="16" id="KW-1185">Reference proteome</keyword>
<reference evidence="15" key="2">
    <citation type="submission" date="2025-09" db="UniProtKB">
        <authorList>
            <consortium name="Ensembl"/>
        </authorList>
    </citation>
    <scope>IDENTIFICATION</scope>
</reference>
<feature type="domain" description="Protein kinase" evidence="13">
    <location>
        <begin position="185"/>
        <end position="447"/>
    </location>
</feature>
<evidence type="ECO:0000256" key="3">
    <source>
        <dbReference type="ARBA" id="ARBA00012433"/>
    </source>
</evidence>
<evidence type="ECO:0000256" key="7">
    <source>
        <dbReference type="ARBA" id="ARBA00022741"/>
    </source>
</evidence>
<dbReference type="InterPro" id="IPR000239">
    <property type="entry name" value="GPCR_kinase"/>
</dbReference>
<dbReference type="SUPFAM" id="SSF48097">
    <property type="entry name" value="Regulator of G-protein signaling, RGS"/>
    <property type="match status" value="1"/>
</dbReference>
<feature type="domain" description="RGS" evidence="14">
    <location>
        <begin position="59"/>
        <end position="170"/>
    </location>
</feature>
<dbReference type="Pfam" id="PF00615">
    <property type="entry name" value="RGS"/>
    <property type="match status" value="1"/>
</dbReference>
<evidence type="ECO:0000256" key="8">
    <source>
        <dbReference type="ARBA" id="ARBA00022777"/>
    </source>
</evidence>
<dbReference type="GeneTree" id="ENSGT00940000164321"/>
<proteinExistence type="inferred from homology"/>
<dbReference type="PANTHER" id="PTHR24355:SF26">
    <property type="entry name" value="G PROTEIN-COUPLED RECEPTOR KINASE"/>
    <property type="match status" value="1"/>
</dbReference>
<evidence type="ECO:0000256" key="12">
    <source>
        <dbReference type="SAM" id="Coils"/>
    </source>
</evidence>
<organism evidence="15 16">
    <name type="scientific">Oncorhynchus kisutch</name>
    <name type="common">Coho salmon</name>
    <name type="synonym">Salmo kisutch</name>
    <dbReference type="NCBI Taxonomy" id="8019"/>
    <lineage>
        <taxon>Eukaryota</taxon>
        <taxon>Metazoa</taxon>
        <taxon>Chordata</taxon>
        <taxon>Craniata</taxon>
        <taxon>Vertebrata</taxon>
        <taxon>Euteleostomi</taxon>
        <taxon>Actinopterygii</taxon>
        <taxon>Neopterygii</taxon>
        <taxon>Teleostei</taxon>
        <taxon>Protacanthopterygii</taxon>
        <taxon>Salmoniformes</taxon>
        <taxon>Salmonidae</taxon>
        <taxon>Salmoninae</taxon>
        <taxon>Oncorhynchus</taxon>
    </lineage>
</organism>
<name>A0A8C7JYB9_ONCKI</name>
<gene>
    <name evidence="15" type="primary">LOC109894940</name>
</gene>
<dbReference type="Ensembl" id="ENSOKIT00005100538.1">
    <property type="protein sequence ID" value="ENSOKIP00005094032.1"/>
    <property type="gene ID" value="ENSOKIG00005041043.1"/>
</dbReference>
<dbReference type="FunFam" id="1.10.167.10:FF:000009">
    <property type="entry name" value="G protein-coupled receptor kinase"/>
    <property type="match status" value="1"/>
</dbReference>
<comment type="catalytic activity">
    <reaction evidence="1">
        <text>[G-protein-coupled receptor] + ATP = [G-protein-coupled receptor]-phosphate + ADP + H(+)</text>
        <dbReference type="Rhea" id="RHEA:12008"/>
        <dbReference type="Rhea" id="RHEA-COMP:11260"/>
        <dbReference type="Rhea" id="RHEA-COMP:11261"/>
        <dbReference type="ChEBI" id="CHEBI:15378"/>
        <dbReference type="ChEBI" id="CHEBI:30616"/>
        <dbReference type="ChEBI" id="CHEBI:43176"/>
        <dbReference type="ChEBI" id="CHEBI:68546"/>
        <dbReference type="ChEBI" id="CHEBI:456216"/>
        <dbReference type="EC" id="2.7.11.16"/>
    </reaction>
</comment>
<dbReference type="AlphaFoldDB" id="A0A8C7JYB9"/>
<dbReference type="FunFam" id="1.10.510.10:FF:000074">
    <property type="entry name" value="G protein-coupled receptor kinase"/>
    <property type="match status" value="1"/>
</dbReference>
<evidence type="ECO:0000256" key="10">
    <source>
        <dbReference type="PIRSR" id="PIRSR600239-51"/>
    </source>
</evidence>
<dbReference type="PRINTS" id="PR00717">
    <property type="entry name" value="GPCRKINASE"/>
</dbReference>
<reference evidence="15" key="1">
    <citation type="submission" date="2025-08" db="UniProtKB">
        <authorList>
            <consortium name="Ensembl"/>
        </authorList>
    </citation>
    <scope>IDENTIFICATION</scope>
</reference>
<feature type="coiled-coil region" evidence="12">
    <location>
        <begin position="386"/>
        <end position="413"/>
    </location>
</feature>
<evidence type="ECO:0000259" key="14">
    <source>
        <dbReference type="PROSITE" id="PS50132"/>
    </source>
</evidence>
<keyword evidence="12" id="KW-0175">Coiled coil</keyword>
<feature type="binding site" evidence="11">
    <location>
        <position position="223"/>
    </location>
    <ligand>
        <name>ATP</name>
        <dbReference type="ChEBI" id="CHEBI:30616"/>
    </ligand>
</feature>
<dbReference type="SMART" id="SM00220">
    <property type="entry name" value="S_TKc"/>
    <property type="match status" value="1"/>
</dbReference>
<protein>
    <recommendedName>
        <fullName evidence="3">[G-protein-coupled receptor] kinase</fullName>
        <ecNumber evidence="3">2.7.11.16</ecNumber>
    </recommendedName>
</protein>
<keyword evidence="5" id="KW-0597">Phosphoprotein</keyword>
<dbReference type="GO" id="GO:0007165">
    <property type="term" value="P:signal transduction"/>
    <property type="evidence" value="ECO:0007669"/>
    <property type="project" value="InterPro"/>
</dbReference>
<evidence type="ECO:0000256" key="5">
    <source>
        <dbReference type="ARBA" id="ARBA00022553"/>
    </source>
</evidence>
<evidence type="ECO:0000256" key="9">
    <source>
        <dbReference type="ARBA" id="ARBA00022840"/>
    </source>
</evidence>
<dbReference type="PROSITE" id="PS00108">
    <property type="entry name" value="PROTEIN_KINASE_ST"/>
    <property type="match status" value="1"/>
</dbReference>
<comment type="similarity">
    <text evidence="2">Belongs to the protein kinase superfamily. AGC Ser/Thr protein kinase family. GPRK subfamily.</text>
</comment>
<dbReference type="GO" id="GO:0050254">
    <property type="term" value="F:rhodopsin kinase activity"/>
    <property type="evidence" value="ECO:0007669"/>
    <property type="project" value="UniProtKB-ARBA"/>
</dbReference>
<dbReference type="GO" id="GO:0005737">
    <property type="term" value="C:cytoplasm"/>
    <property type="evidence" value="ECO:0007669"/>
    <property type="project" value="TreeGrafter"/>
</dbReference>
<dbReference type="Gene3D" id="1.10.167.10">
    <property type="entry name" value="Regulator of G-protein Signalling 4, domain 2"/>
    <property type="match status" value="1"/>
</dbReference>
<dbReference type="PANTHER" id="PTHR24355">
    <property type="entry name" value="G PROTEIN-COUPLED RECEPTOR KINASE/RIBOSOMAL PROTEIN S6 KINASE"/>
    <property type="match status" value="1"/>
</dbReference>
<accession>A0A8C7JYB9</accession>
<evidence type="ECO:0000256" key="4">
    <source>
        <dbReference type="ARBA" id="ARBA00022527"/>
    </source>
</evidence>
<dbReference type="InterPro" id="IPR000961">
    <property type="entry name" value="AGC-kinase_C"/>
</dbReference>
<keyword evidence="4" id="KW-0723">Serine/threonine-protein kinase</keyword>
<dbReference type="Gene3D" id="3.30.200.20">
    <property type="entry name" value="Phosphorylase Kinase, domain 1"/>
    <property type="match status" value="1"/>
</dbReference>
<dbReference type="InterPro" id="IPR017441">
    <property type="entry name" value="Protein_kinase_ATP_BS"/>
</dbReference>
<dbReference type="SUPFAM" id="SSF56112">
    <property type="entry name" value="Protein kinase-like (PK-like)"/>
    <property type="match status" value="1"/>
</dbReference>
<dbReference type="InterPro" id="IPR036305">
    <property type="entry name" value="RGS_sf"/>
</dbReference>